<dbReference type="Proteomes" id="UP000827986">
    <property type="component" value="Unassembled WGS sequence"/>
</dbReference>
<keyword evidence="3" id="KW-1185">Reference proteome</keyword>
<gene>
    <name evidence="2" type="ORF">KIL84_003814</name>
</gene>
<dbReference type="EMBL" id="JAHDVG010000486">
    <property type="protein sequence ID" value="KAH1168331.1"/>
    <property type="molecule type" value="Genomic_DNA"/>
</dbReference>
<feature type="region of interest" description="Disordered" evidence="1">
    <location>
        <begin position="1"/>
        <end position="73"/>
    </location>
</feature>
<protein>
    <submittedName>
        <fullName evidence="2">Uncharacterized protein</fullName>
    </submittedName>
</protein>
<name>A0A9D4ATV6_9SAUR</name>
<organism evidence="2 3">
    <name type="scientific">Mauremys mutica</name>
    <name type="common">yellowpond turtle</name>
    <dbReference type="NCBI Taxonomy" id="74926"/>
    <lineage>
        <taxon>Eukaryota</taxon>
        <taxon>Metazoa</taxon>
        <taxon>Chordata</taxon>
        <taxon>Craniata</taxon>
        <taxon>Vertebrata</taxon>
        <taxon>Euteleostomi</taxon>
        <taxon>Archelosauria</taxon>
        <taxon>Testudinata</taxon>
        <taxon>Testudines</taxon>
        <taxon>Cryptodira</taxon>
        <taxon>Durocryptodira</taxon>
        <taxon>Testudinoidea</taxon>
        <taxon>Geoemydidae</taxon>
        <taxon>Geoemydinae</taxon>
        <taxon>Mauremys</taxon>
    </lineage>
</organism>
<evidence type="ECO:0000256" key="1">
    <source>
        <dbReference type="SAM" id="MobiDB-lite"/>
    </source>
</evidence>
<reference evidence="2" key="1">
    <citation type="submission" date="2021-09" db="EMBL/GenBank/DDBJ databases">
        <title>The genome of Mauremys mutica provides insights into the evolution of semi-aquatic lifestyle.</title>
        <authorList>
            <person name="Gong S."/>
            <person name="Gao Y."/>
        </authorList>
    </citation>
    <scope>NUCLEOTIDE SEQUENCE</scope>
    <source>
        <strain evidence="2">MM-2020</strain>
        <tissue evidence="2">Muscle</tissue>
    </source>
</reference>
<feature type="compositionally biased region" description="Low complexity" evidence="1">
    <location>
        <begin position="36"/>
        <end position="47"/>
    </location>
</feature>
<evidence type="ECO:0000313" key="2">
    <source>
        <dbReference type="EMBL" id="KAH1168331.1"/>
    </source>
</evidence>
<evidence type="ECO:0000313" key="3">
    <source>
        <dbReference type="Proteomes" id="UP000827986"/>
    </source>
</evidence>
<comment type="caution">
    <text evidence="2">The sequence shown here is derived from an EMBL/GenBank/DDBJ whole genome shotgun (WGS) entry which is preliminary data.</text>
</comment>
<proteinExistence type="predicted"/>
<accession>A0A9D4ATV6</accession>
<sequence>MGSRPSPHPVFVQPQNHAPPHPLPACGNSPGTGAVRAAEAPGAWPPEGRGGALTLLPSPRGGWPRPAQRRDVGCNGSSVSLWATQEPWWPETWAPPAPLAMGVVSPALSTGHEPPAVPGPRISVWAGGLATCPQANAGWPWA</sequence>
<dbReference type="AlphaFoldDB" id="A0A9D4ATV6"/>